<sequence>MDRSEFLKASPPMFKSGVLDKFTRVHHLVPVVIFLPAIAILFAYGMNRVGLAPALAYAVGGYFLWTLAEYWIHRVIFHFEPEDGFGARLHWMVHGVHHDHPNDPLRLVMPPAASVPLALFFYALFWLVLGADRAFAFGAGFLAGYLAYDMIHYALHHYTPRTRVGRWLRELHMRHHFQDDERGFGISAPYWDRVFGTMHVRRGR</sequence>
<evidence type="ECO:0000313" key="17">
    <source>
        <dbReference type="Proteomes" id="UP001149140"/>
    </source>
</evidence>
<dbReference type="RefSeq" id="WP_270045034.1">
    <property type="nucleotide sequence ID" value="NZ_JAPDOD010000052.1"/>
</dbReference>
<evidence type="ECO:0000256" key="8">
    <source>
        <dbReference type="ARBA" id="ARBA00022833"/>
    </source>
</evidence>
<feature type="transmembrane region" description="Helical" evidence="14">
    <location>
        <begin position="107"/>
        <end position="129"/>
    </location>
</feature>
<evidence type="ECO:0000256" key="9">
    <source>
        <dbReference type="ARBA" id="ARBA00022989"/>
    </source>
</evidence>
<dbReference type="GO" id="GO:0005506">
    <property type="term" value="F:iron ion binding"/>
    <property type="evidence" value="ECO:0007669"/>
    <property type="project" value="InterPro"/>
</dbReference>
<keyword evidence="12 14" id="KW-0472">Membrane</keyword>
<keyword evidence="5" id="KW-0479">Metal-binding</keyword>
<dbReference type="EMBL" id="JAPDOD010000052">
    <property type="protein sequence ID" value="MDA0165772.1"/>
    <property type="molecule type" value="Genomic_DNA"/>
</dbReference>
<dbReference type="Pfam" id="PF04116">
    <property type="entry name" value="FA_hydroxylase"/>
    <property type="match status" value="1"/>
</dbReference>
<evidence type="ECO:0000259" key="15">
    <source>
        <dbReference type="Pfam" id="PF04116"/>
    </source>
</evidence>
<dbReference type="GO" id="GO:0016020">
    <property type="term" value="C:membrane"/>
    <property type="evidence" value="ECO:0007669"/>
    <property type="project" value="InterPro"/>
</dbReference>
<keyword evidence="7" id="KW-0276">Fatty acid metabolism</keyword>
<feature type="transmembrane region" description="Helical" evidence="14">
    <location>
        <begin position="135"/>
        <end position="155"/>
    </location>
</feature>
<evidence type="ECO:0000256" key="5">
    <source>
        <dbReference type="ARBA" id="ARBA00022723"/>
    </source>
</evidence>
<accession>A0A9X3N2Z9</accession>
<comment type="cofactor">
    <cofactor evidence="1">
        <name>Zn(2+)</name>
        <dbReference type="ChEBI" id="CHEBI:29105"/>
    </cofactor>
</comment>
<evidence type="ECO:0000256" key="3">
    <source>
        <dbReference type="ARBA" id="ARBA00022516"/>
    </source>
</evidence>
<dbReference type="Proteomes" id="UP001149140">
    <property type="component" value="Unassembled WGS sequence"/>
</dbReference>
<keyword evidence="3" id="KW-0444">Lipid biosynthesis</keyword>
<dbReference type="PANTHER" id="PTHR12863">
    <property type="entry name" value="FATTY ACID HYDROXYLASE"/>
    <property type="match status" value="1"/>
</dbReference>
<feature type="transmembrane region" description="Helical" evidence="14">
    <location>
        <begin position="51"/>
        <end position="72"/>
    </location>
</feature>
<organism evidence="16 17">
    <name type="scientific">Solirubrobacter ginsenosidimutans</name>
    <dbReference type="NCBI Taxonomy" id="490573"/>
    <lineage>
        <taxon>Bacteria</taxon>
        <taxon>Bacillati</taxon>
        <taxon>Actinomycetota</taxon>
        <taxon>Thermoleophilia</taxon>
        <taxon>Solirubrobacterales</taxon>
        <taxon>Solirubrobacteraceae</taxon>
        <taxon>Solirubrobacter</taxon>
    </lineage>
</organism>
<reference evidence="16" key="1">
    <citation type="submission" date="2022-10" db="EMBL/GenBank/DDBJ databases">
        <title>The WGS of Solirubrobacter ginsenosidimutans DSM 21036.</title>
        <authorList>
            <person name="Jiang Z."/>
        </authorList>
    </citation>
    <scope>NUCLEOTIDE SEQUENCE</scope>
    <source>
        <strain evidence="16">DSM 21036</strain>
    </source>
</reference>
<dbReference type="PANTHER" id="PTHR12863:SF1">
    <property type="entry name" value="FATTY ACID 2-HYDROXYLASE"/>
    <property type="match status" value="1"/>
</dbReference>
<protein>
    <submittedName>
        <fullName evidence="16">Sterol desaturase family protein</fullName>
    </submittedName>
</protein>
<evidence type="ECO:0000256" key="10">
    <source>
        <dbReference type="ARBA" id="ARBA00023002"/>
    </source>
</evidence>
<evidence type="ECO:0000256" key="6">
    <source>
        <dbReference type="ARBA" id="ARBA00022824"/>
    </source>
</evidence>
<dbReference type="GO" id="GO:0006633">
    <property type="term" value="P:fatty acid biosynthetic process"/>
    <property type="evidence" value="ECO:0007669"/>
    <property type="project" value="UniProtKB-KW"/>
</dbReference>
<gene>
    <name evidence="16" type="ORF">OM076_36235</name>
</gene>
<keyword evidence="13" id="KW-0275">Fatty acid biosynthesis</keyword>
<keyword evidence="11" id="KW-0443">Lipid metabolism</keyword>
<evidence type="ECO:0000256" key="11">
    <source>
        <dbReference type="ARBA" id="ARBA00023098"/>
    </source>
</evidence>
<feature type="domain" description="Fatty acid hydroxylase" evidence="15">
    <location>
        <begin position="60"/>
        <end position="197"/>
    </location>
</feature>
<keyword evidence="6" id="KW-0256">Endoplasmic reticulum</keyword>
<evidence type="ECO:0000256" key="4">
    <source>
        <dbReference type="ARBA" id="ARBA00022692"/>
    </source>
</evidence>
<keyword evidence="9 14" id="KW-1133">Transmembrane helix</keyword>
<dbReference type="AlphaFoldDB" id="A0A9X3N2Z9"/>
<evidence type="ECO:0000256" key="12">
    <source>
        <dbReference type="ARBA" id="ARBA00023136"/>
    </source>
</evidence>
<evidence type="ECO:0000256" key="1">
    <source>
        <dbReference type="ARBA" id="ARBA00001947"/>
    </source>
</evidence>
<keyword evidence="4 14" id="KW-0812">Transmembrane</keyword>
<evidence type="ECO:0000313" key="16">
    <source>
        <dbReference type="EMBL" id="MDA0165772.1"/>
    </source>
</evidence>
<dbReference type="InterPro" id="IPR014430">
    <property type="entry name" value="Scs7"/>
</dbReference>
<dbReference type="GO" id="GO:0080132">
    <property type="term" value="F:fatty acid 2-hydroxylase activity"/>
    <property type="evidence" value="ECO:0007669"/>
    <property type="project" value="InterPro"/>
</dbReference>
<keyword evidence="10" id="KW-0560">Oxidoreductase</keyword>
<proteinExistence type="predicted"/>
<keyword evidence="8" id="KW-0862">Zinc</keyword>
<comment type="subcellular location">
    <subcellularLocation>
        <location evidence="2">Endoplasmic reticulum membrane</location>
        <topology evidence="2">Multi-pass membrane protein</topology>
    </subcellularLocation>
</comment>
<evidence type="ECO:0000256" key="14">
    <source>
        <dbReference type="SAM" id="Phobius"/>
    </source>
</evidence>
<comment type="caution">
    <text evidence="16">The sequence shown here is derived from an EMBL/GenBank/DDBJ whole genome shotgun (WGS) entry which is preliminary data.</text>
</comment>
<evidence type="ECO:0000256" key="7">
    <source>
        <dbReference type="ARBA" id="ARBA00022832"/>
    </source>
</evidence>
<evidence type="ECO:0000256" key="2">
    <source>
        <dbReference type="ARBA" id="ARBA00004477"/>
    </source>
</evidence>
<evidence type="ECO:0000256" key="13">
    <source>
        <dbReference type="ARBA" id="ARBA00023160"/>
    </source>
</evidence>
<dbReference type="InterPro" id="IPR006694">
    <property type="entry name" value="Fatty_acid_hydroxylase"/>
</dbReference>
<keyword evidence="17" id="KW-1185">Reference proteome</keyword>
<name>A0A9X3N2Z9_9ACTN</name>
<feature type="transmembrane region" description="Helical" evidence="14">
    <location>
        <begin position="25"/>
        <end position="45"/>
    </location>
</feature>